<dbReference type="WBParaSite" id="Hba_16610">
    <property type="protein sequence ID" value="Hba_16610"/>
    <property type="gene ID" value="Hba_16610"/>
</dbReference>
<name>A0A1I7XFU6_HETBA</name>
<accession>A0A1I7XFU6</accession>
<proteinExistence type="predicted"/>
<evidence type="ECO:0000313" key="2">
    <source>
        <dbReference type="WBParaSite" id="Hba_16610"/>
    </source>
</evidence>
<protein>
    <submittedName>
        <fullName evidence="2">DUF5641 domain-containing protein</fullName>
    </submittedName>
</protein>
<organism evidence="1 2">
    <name type="scientific">Heterorhabditis bacteriophora</name>
    <name type="common">Entomopathogenic nematode worm</name>
    <dbReference type="NCBI Taxonomy" id="37862"/>
    <lineage>
        <taxon>Eukaryota</taxon>
        <taxon>Metazoa</taxon>
        <taxon>Ecdysozoa</taxon>
        <taxon>Nematoda</taxon>
        <taxon>Chromadorea</taxon>
        <taxon>Rhabditida</taxon>
        <taxon>Rhabditina</taxon>
        <taxon>Rhabditomorpha</taxon>
        <taxon>Strongyloidea</taxon>
        <taxon>Heterorhabditidae</taxon>
        <taxon>Heterorhabditis</taxon>
    </lineage>
</organism>
<reference evidence="2" key="1">
    <citation type="submission" date="2016-11" db="UniProtKB">
        <authorList>
            <consortium name="WormBaseParasite"/>
        </authorList>
    </citation>
    <scope>IDENTIFICATION</scope>
</reference>
<evidence type="ECO:0000313" key="1">
    <source>
        <dbReference type="Proteomes" id="UP000095283"/>
    </source>
</evidence>
<keyword evidence="1" id="KW-1185">Reference proteome</keyword>
<dbReference type="Proteomes" id="UP000095283">
    <property type="component" value="Unplaced"/>
</dbReference>
<sequence>MQTNTCKTRMYVHGEIQTSVRSTKWVGPIIPIGHIDQSDLREGTSLCTWHHSGRSLHLALVCINQMQCQCTSRAIKRNTYTLCFSKGYILIHTG</sequence>
<dbReference type="AlphaFoldDB" id="A0A1I7XFU6"/>